<comment type="caution">
    <text evidence="3">The sequence shown here is derived from an EMBL/GenBank/DDBJ whole genome shotgun (WGS) entry which is preliminary data.</text>
</comment>
<sequence length="125" mass="12192">MARRTDRTLAALAMGAVVAGLVTTVPGAAASAAGAAPAVVGHVLAPADPQVGGFDVAAPLSAAVVAARSRATVVATPRPAPRPRVPTTVRAQRDSVGEAALRACTAQTGMTRAECIADAKAGNAS</sequence>
<proteinExistence type="predicted"/>
<gene>
    <name evidence="3" type="ORF">GCM10009836_20780</name>
</gene>
<reference evidence="3 4" key="1">
    <citation type="journal article" date="2019" name="Int. J. Syst. Evol. Microbiol.">
        <title>The Global Catalogue of Microorganisms (GCM) 10K type strain sequencing project: providing services to taxonomists for standard genome sequencing and annotation.</title>
        <authorList>
            <consortium name="The Broad Institute Genomics Platform"/>
            <consortium name="The Broad Institute Genome Sequencing Center for Infectious Disease"/>
            <person name="Wu L."/>
            <person name="Ma J."/>
        </authorList>
    </citation>
    <scope>NUCLEOTIDE SEQUENCE [LARGE SCALE GENOMIC DNA]</scope>
    <source>
        <strain evidence="3 4">JCM 16009</strain>
    </source>
</reference>
<dbReference type="EMBL" id="BAAAQK010000005">
    <property type="protein sequence ID" value="GAA1841291.1"/>
    <property type="molecule type" value="Genomic_DNA"/>
</dbReference>
<feature type="signal peptide" evidence="2">
    <location>
        <begin position="1"/>
        <end position="19"/>
    </location>
</feature>
<keyword evidence="2" id="KW-0732">Signal</keyword>
<protein>
    <submittedName>
        <fullName evidence="3">Uncharacterized protein</fullName>
    </submittedName>
</protein>
<evidence type="ECO:0000256" key="2">
    <source>
        <dbReference type="SAM" id="SignalP"/>
    </source>
</evidence>
<feature type="chain" id="PRO_5047355665" evidence="2">
    <location>
        <begin position="20"/>
        <end position="125"/>
    </location>
</feature>
<dbReference type="Proteomes" id="UP001500449">
    <property type="component" value="Unassembled WGS sequence"/>
</dbReference>
<name>A0ABN2MWR5_9PSEU</name>
<evidence type="ECO:0000256" key="1">
    <source>
        <dbReference type="SAM" id="MobiDB-lite"/>
    </source>
</evidence>
<feature type="region of interest" description="Disordered" evidence="1">
    <location>
        <begin position="75"/>
        <end position="94"/>
    </location>
</feature>
<organism evidence="3 4">
    <name type="scientific">Pseudonocardia ailaonensis</name>
    <dbReference type="NCBI Taxonomy" id="367279"/>
    <lineage>
        <taxon>Bacteria</taxon>
        <taxon>Bacillati</taxon>
        <taxon>Actinomycetota</taxon>
        <taxon>Actinomycetes</taxon>
        <taxon>Pseudonocardiales</taxon>
        <taxon>Pseudonocardiaceae</taxon>
        <taxon>Pseudonocardia</taxon>
    </lineage>
</organism>
<keyword evidence="4" id="KW-1185">Reference proteome</keyword>
<evidence type="ECO:0000313" key="3">
    <source>
        <dbReference type="EMBL" id="GAA1841291.1"/>
    </source>
</evidence>
<accession>A0ABN2MWR5</accession>
<dbReference type="RefSeq" id="WP_344414947.1">
    <property type="nucleotide sequence ID" value="NZ_BAAAQK010000005.1"/>
</dbReference>
<evidence type="ECO:0000313" key="4">
    <source>
        <dbReference type="Proteomes" id="UP001500449"/>
    </source>
</evidence>